<sequence>MLTTAVTRESTAGQLWGAEVIDFRFALFISGLFTDTASEIPDSCHGFIPQRQVWQRRDANVGEKRYCKASRPSHGDSRPTCRAWLSTVEHLRAADITRHLTSGRTGRAGDV</sequence>
<proteinExistence type="predicted"/>
<gene>
    <name evidence="1" type="ORF">RRG08_050554</name>
</gene>
<dbReference type="Proteomes" id="UP001283361">
    <property type="component" value="Unassembled WGS sequence"/>
</dbReference>
<evidence type="ECO:0000313" key="2">
    <source>
        <dbReference type="Proteomes" id="UP001283361"/>
    </source>
</evidence>
<comment type="caution">
    <text evidence="1">The sequence shown here is derived from an EMBL/GenBank/DDBJ whole genome shotgun (WGS) entry which is preliminary data.</text>
</comment>
<keyword evidence="2" id="KW-1185">Reference proteome</keyword>
<accession>A0AAE1DB06</accession>
<dbReference type="AlphaFoldDB" id="A0AAE1DB06"/>
<protein>
    <submittedName>
        <fullName evidence="1">Uncharacterized protein</fullName>
    </submittedName>
</protein>
<organism evidence="1 2">
    <name type="scientific">Elysia crispata</name>
    <name type="common">lettuce slug</name>
    <dbReference type="NCBI Taxonomy" id="231223"/>
    <lineage>
        <taxon>Eukaryota</taxon>
        <taxon>Metazoa</taxon>
        <taxon>Spiralia</taxon>
        <taxon>Lophotrochozoa</taxon>
        <taxon>Mollusca</taxon>
        <taxon>Gastropoda</taxon>
        <taxon>Heterobranchia</taxon>
        <taxon>Euthyneura</taxon>
        <taxon>Panpulmonata</taxon>
        <taxon>Sacoglossa</taxon>
        <taxon>Placobranchoidea</taxon>
        <taxon>Plakobranchidae</taxon>
        <taxon>Elysia</taxon>
    </lineage>
</organism>
<dbReference type="EMBL" id="JAWDGP010004484">
    <property type="protein sequence ID" value="KAK3763906.1"/>
    <property type="molecule type" value="Genomic_DNA"/>
</dbReference>
<name>A0AAE1DB06_9GAST</name>
<evidence type="ECO:0000313" key="1">
    <source>
        <dbReference type="EMBL" id="KAK3763906.1"/>
    </source>
</evidence>
<reference evidence="1" key="1">
    <citation type="journal article" date="2023" name="G3 (Bethesda)">
        <title>A reference genome for the long-term kleptoplast-retaining sea slug Elysia crispata morphotype clarki.</title>
        <authorList>
            <person name="Eastman K.E."/>
            <person name="Pendleton A.L."/>
            <person name="Shaikh M.A."/>
            <person name="Suttiyut T."/>
            <person name="Ogas R."/>
            <person name="Tomko P."/>
            <person name="Gavelis G."/>
            <person name="Widhalm J.R."/>
            <person name="Wisecaver J.H."/>
        </authorList>
    </citation>
    <scope>NUCLEOTIDE SEQUENCE</scope>
    <source>
        <strain evidence="1">ECLA1</strain>
    </source>
</reference>